<evidence type="ECO:0000256" key="7">
    <source>
        <dbReference type="ARBA" id="ARBA00023136"/>
    </source>
</evidence>
<dbReference type="OrthoDB" id="9979195at2759"/>
<evidence type="ECO:0000256" key="2">
    <source>
        <dbReference type="ARBA" id="ARBA00004922"/>
    </source>
</evidence>
<feature type="transmembrane region" description="Helical" evidence="9">
    <location>
        <begin position="60"/>
        <end position="80"/>
    </location>
</feature>
<accession>A0A150GJY6</accession>
<evidence type="ECO:0000256" key="9">
    <source>
        <dbReference type="RuleBase" id="RU365067"/>
    </source>
</evidence>
<comment type="pathway">
    <text evidence="2">Protein modification; protein glycosylation.</text>
</comment>
<protein>
    <recommendedName>
        <fullName evidence="9">Protein RFT1 homolog</fullName>
    </recommendedName>
</protein>
<keyword evidence="7 9" id="KW-0472">Membrane</keyword>
<feature type="transmembrane region" description="Helical" evidence="9">
    <location>
        <begin position="101"/>
        <end position="121"/>
    </location>
</feature>
<keyword evidence="11" id="KW-1185">Reference proteome</keyword>
<evidence type="ECO:0000313" key="10">
    <source>
        <dbReference type="EMBL" id="KXZ50074.1"/>
    </source>
</evidence>
<keyword evidence="6 9" id="KW-1133">Transmembrane helix</keyword>
<evidence type="ECO:0000256" key="5">
    <source>
        <dbReference type="ARBA" id="ARBA00022824"/>
    </source>
</evidence>
<organism evidence="10 11">
    <name type="scientific">Gonium pectorale</name>
    <name type="common">Green alga</name>
    <dbReference type="NCBI Taxonomy" id="33097"/>
    <lineage>
        <taxon>Eukaryota</taxon>
        <taxon>Viridiplantae</taxon>
        <taxon>Chlorophyta</taxon>
        <taxon>core chlorophytes</taxon>
        <taxon>Chlorophyceae</taxon>
        <taxon>CS clade</taxon>
        <taxon>Chlamydomonadales</taxon>
        <taxon>Volvocaceae</taxon>
        <taxon>Gonium</taxon>
    </lineage>
</organism>
<proteinExistence type="inferred from homology"/>
<dbReference type="PANTHER" id="PTHR13117:SF5">
    <property type="entry name" value="PROTEIN RFT1 HOMOLOG"/>
    <property type="match status" value="1"/>
</dbReference>
<comment type="function">
    <text evidence="8 9">Intramembrane glycolipid transporter that operates in the biosynthetic pathway of dolichol-linked oligosaccharides, the glycan precursors employed in protein asparagine (N)-glycosylation. The sequential addition of sugars to dolichol pyrophosphate produces dolichol-linked oligosaccharides containing fourteen sugars, including two GlcNAcs, nine mannoses and three glucoses. Once assembled, the oligosaccharide is transferred from the lipid to nascent proteins by oligosaccharyltransferases. The assembly of dolichol-linked oligosaccharides begins on the cytosolic side of the endoplasmic reticulum membrane and finishes in its lumen. RFT1 could mediate the translocation of the cytosolically oriented intermediate DolPP-GlcNAc2Man5, produced by ALG11, into the ER lumen where dolichol-linked oligosaccharides assembly continues. However, the intramembrane lipid transporter activity could not be confirmed in vitro.</text>
</comment>
<dbReference type="GO" id="GO:0005789">
    <property type="term" value="C:endoplasmic reticulum membrane"/>
    <property type="evidence" value="ECO:0007669"/>
    <property type="project" value="UniProtKB-SubCell"/>
</dbReference>
<comment type="subcellular location">
    <subcellularLocation>
        <location evidence="1 9">Endoplasmic reticulum membrane</location>
        <topology evidence="1 9">Multi-pass membrane protein</topology>
    </subcellularLocation>
</comment>
<dbReference type="GO" id="GO:0034203">
    <property type="term" value="P:glycolipid translocation"/>
    <property type="evidence" value="ECO:0007669"/>
    <property type="project" value="TreeGrafter"/>
</dbReference>
<comment type="caution">
    <text evidence="10">The sequence shown here is derived from an EMBL/GenBank/DDBJ whole genome shotgun (WGS) entry which is preliminary data.</text>
</comment>
<dbReference type="PANTHER" id="PTHR13117">
    <property type="entry name" value="ENDOPLASMIC RETICULUM MULTISPAN TRANSMEMBRANE PROTEIN-RELATED"/>
    <property type="match status" value="1"/>
</dbReference>
<sequence>MADNSRASVVASGFLTLLASQIGTRLVTFTINLLIARHLSPEAYGAAGGSVDSVSVLRVALLVLPVGAVVTAGVCGVALWRHGAAGGGGAAEGAVPYYREAVLLHGIAALLELLAEPFYILTSVHLMFG</sequence>
<dbReference type="Proteomes" id="UP000075714">
    <property type="component" value="Unassembled WGS sequence"/>
</dbReference>
<keyword evidence="4 9" id="KW-0812">Transmembrane</keyword>
<evidence type="ECO:0000313" key="11">
    <source>
        <dbReference type="Proteomes" id="UP000075714"/>
    </source>
</evidence>
<evidence type="ECO:0000256" key="4">
    <source>
        <dbReference type="ARBA" id="ARBA00022692"/>
    </source>
</evidence>
<dbReference type="EMBL" id="LSYV01000019">
    <property type="protein sequence ID" value="KXZ50074.1"/>
    <property type="molecule type" value="Genomic_DNA"/>
</dbReference>
<evidence type="ECO:0000256" key="3">
    <source>
        <dbReference type="ARBA" id="ARBA00010288"/>
    </source>
</evidence>
<reference evidence="11" key="1">
    <citation type="journal article" date="2016" name="Nat. Commun.">
        <title>The Gonium pectorale genome demonstrates co-option of cell cycle regulation during the evolution of multicellularity.</title>
        <authorList>
            <person name="Hanschen E.R."/>
            <person name="Marriage T.N."/>
            <person name="Ferris P.J."/>
            <person name="Hamaji T."/>
            <person name="Toyoda A."/>
            <person name="Fujiyama A."/>
            <person name="Neme R."/>
            <person name="Noguchi H."/>
            <person name="Minakuchi Y."/>
            <person name="Suzuki M."/>
            <person name="Kawai-Toyooka H."/>
            <person name="Smith D.R."/>
            <person name="Sparks H."/>
            <person name="Anderson J."/>
            <person name="Bakaric R."/>
            <person name="Luria V."/>
            <person name="Karger A."/>
            <person name="Kirschner M.W."/>
            <person name="Durand P.M."/>
            <person name="Michod R.E."/>
            <person name="Nozaki H."/>
            <person name="Olson B.J."/>
        </authorList>
    </citation>
    <scope>NUCLEOTIDE SEQUENCE [LARGE SCALE GENOMIC DNA]</scope>
    <source>
        <strain evidence="11">NIES-2863</strain>
    </source>
</reference>
<evidence type="ECO:0000256" key="8">
    <source>
        <dbReference type="ARBA" id="ARBA00045912"/>
    </source>
</evidence>
<keyword evidence="5" id="KW-0256">Endoplasmic reticulum</keyword>
<comment type="similarity">
    <text evidence="3 9">Belongs to the RFT1 family.</text>
</comment>
<name>A0A150GJY6_GONPE</name>
<dbReference type="STRING" id="33097.A0A150GJY6"/>
<evidence type="ECO:0000256" key="1">
    <source>
        <dbReference type="ARBA" id="ARBA00004477"/>
    </source>
</evidence>
<dbReference type="InterPro" id="IPR007594">
    <property type="entry name" value="RFT1"/>
</dbReference>
<dbReference type="GO" id="GO:0006488">
    <property type="term" value="P:dolichol-linked oligosaccharide biosynthetic process"/>
    <property type="evidence" value="ECO:0007669"/>
    <property type="project" value="InterPro"/>
</dbReference>
<dbReference type="AlphaFoldDB" id="A0A150GJY6"/>
<comment type="caution">
    <text evidence="9">Lacks conserved residue(s) required for the propagation of feature annotation.</text>
</comment>
<gene>
    <name evidence="10" type="ORF">GPECTOR_18g52</name>
</gene>
<dbReference type="Pfam" id="PF04506">
    <property type="entry name" value="Rft-1"/>
    <property type="match status" value="1"/>
</dbReference>
<evidence type="ECO:0000256" key="6">
    <source>
        <dbReference type="ARBA" id="ARBA00022989"/>
    </source>
</evidence>